<organism evidence="1 2">
    <name type="scientific">Erwinia phage vB_EamM_Yoloswag</name>
    <dbReference type="NCBI Taxonomy" id="1958956"/>
    <lineage>
        <taxon>Viruses</taxon>
        <taxon>Duplodnaviria</taxon>
        <taxon>Heunggongvirae</taxon>
        <taxon>Uroviricota</taxon>
        <taxon>Caudoviricetes</taxon>
        <taxon>Yoloswagvirus</taxon>
        <taxon>Yoloswagvirus yoloswag</taxon>
    </lineage>
</organism>
<proteinExistence type="predicted"/>
<dbReference type="Proteomes" id="UP000221250">
    <property type="component" value="Segment"/>
</dbReference>
<gene>
    <name evidence="1" type="ORF">YOLOSWAG_309</name>
</gene>
<dbReference type="EMBL" id="KY448244">
    <property type="protein sequence ID" value="AQT28779.1"/>
    <property type="molecule type" value="Genomic_DNA"/>
</dbReference>
<keyword evidence="2" id="KW-1185">Reference proteome</keyword>
<name>A0A1S6L3Q0_9CAUD</name>
<reference evidence="1 2" key="1">
    <citation type="submission" date="2017-01" db="EMBL/GenBank/DDBJ databases">
        <authorList>
            <person name="Mah S.A."/>
            <person name="Swanson W.J."/>
            <person name="Moy G.W."/>
            <person name="Vacquier V.D."/>
        </authorList>
    </citation>
    <scope>NUCLEOTIDE SEQUENCE [LARGE SCALE GENOMIC DNA]</scope>
</reference>
<accession>A0A1S6L3Q0</accession>
<evidence type="ECO:0000313" key="2">
    <source>
        <dbReference type="Proteomes" id="UP000221250"/>
    </source>
</evidence>
<protein>
    <submittedName>
        <fullName evidence="1">Uncharacterized protein</fullName>
    </submittedName>
</protein>
<sequence length="62" mass="7038">MKTVNELVKQLKQSNSIVLTESVADSVLPDLKFTLDVLCMNYRLRQIDTLSGGRQTKIELRS</sequence>
<evidence type="ECO:0000313" key="1">
    <source>
        <dbReference type="EMBL" id="AQT28779.1"/>
    </source>
</evidence>